<keyword evidence="5" id="KW-1185">Reference proteome</keyword>
<feature type="compositionally biased region" description="Basic residues" evidence="2">
    <location>
        <begin position="124"/>
        <end position="134"/>
    </location>
</feature>
<evidence type="ECO:0000256" key="1">
    <source>
        <dbReference type="PROSITE-ProRule" id="PRU00047"/>
    </source>
</evidence>
<dbReference type="PROSITE" id="PS50158">
    <property type="entry name" value="ZF_CCHC"/>
    <property type="match status" value="1"/>
</dbReference>
<feature type="region of interest" description="Disordered" evidence="2">
    <location>
        <begin position="1"/>
        <end position="144"/>
    </location>
</feature>
<feature type="compositionally biased region" description="Low complexity" evidence="2">
    <location>
        <begin position="53"/>
        <end position="72"/>
    </location>
</feature>
<feature type="domain" description="CCHC-type" evidence="3">
    <location>
        <begin position="3"/>
        <end position="17"/>
    </location>
</feature>
<reference evidence="5" key="1">
    <citation type="journal article" date="2023" name="Proc. Natl. Acad. Sci. U.S.A.">
        <title>Genomic and structural basis for evolution of tropane alkaloid biosynthesis.</title>
        <authorList>
            <person name="Wanga Y.-J."/>
            <person name="Taina T."/>
            <person name="Yua J.-Y."/>
            <person name="Lia J."/>
            <person name="Xua B."/>
            <person name="Chenc J."/>
            <person name="D'Auriad J.C."/>
            <person name="Huanga J.-P."/>
            <person name="Huanga S.-X."/>
        </authorList>
    </citation>
    <scope>NUCLEOTIDE SEQUENCE [LARGE SCALE GENOMIC DNA]</scope>
    <source>
        <strain evidence="5">cv. KIB-2019</strain>
    </source>
</reference>
<sequence length="144" mass="15542">MTCGQCGATGHNKRRCPMLQRGAQTVEDVSASAPQPSQDSGFIFMPNPGFNASSSQQTTQQSSQQISEAARPSKSKRKAKDKPAAPSKRSARNIVGPSKSINQQVPPSRALVDDDEQPILRPKVISKAKTRLQLKKMQQQPSGS</sequence>
<gene>
    <name evidence="4" type="ORF">K7X08_016817</name>
</gene>
<keyword evidence="1" id="KW-0862">Zinc</keyword>
<evidence type="ECO:0000313" key="4">
    <source>
        <dbReference type="EMBL" id="KAJ8541951.1"/>
    </source>
</evidence>
<proteinExistence type="predicted"/>
<dbReference type="GO" id="GO:0003676">
    <property type="term" value="F:nucleic acid binding"/>
    <property type="evidence" value="ECO:0007669"/>
    <property type="project" value="InterPro"/>
</dbReference>
<organism evidence="4 5">
    <name type="scientific">Anisodus acutangulus</name>
    <dbReference type="NCBI Taxonomy" id="402998"/>
    <lineage>
        <taxon>Eukaryota</taxon>
        <taxon>Viridiplantae</taxon>
        <taxon>Streptophyta</taxon>
        <taxon>Embryophyta</taxon>
        <taxon>Tracheophyta</taxon>
        <taxon>Spermatophyta</taxon>
        <taxon>Magnoliopsida</taxon>
        <taxon>eudicotyledons</taxon>
        <taxon>Gunneridae</taxon>
        <taxon>Pentapetalae</taxon>
        <taxon>asterids</taxon>
        <taxon>lamiids</taxon>
        <taxon>Solanales</taxon>
        <taxon>Solanaceae</taxon>
        <taxon>Solanoideae</taxon>
        <taxon>Hyoscyameae</taxon>
        <taxon>Anisodus</taxon>
    </lineage>
</organism>
<dbReference type="AlphaFoldDB" id="A0A9Q1LSB2"/>
<dbReference type="GO" id="GO:0008270">
    <property type="term" value="F:zinc ion binding"/>
    <property type="evidence" value="ECO:0007669"/>
    <property type="project" value="UniProtKB-KW"/>
</dbReference>
<accession>A0A9Q1LSB2</accession>
<dbReference type="InterPro" id="IPR001878">
    <property type="entry name" value="Znf_CCHC"/>
</dbReference>
<keyword evidence="1" id="KW-0479">Metal-binding</keyword>
<dbReference type="EMBL" id="JAJAGQ010000015">
    <property type="protein sequence ID" value="KAJ8541951.1"/>
    <property type="molecule type" value="Genomic_DNA"/>
</dbReference>
<evidence type="ECO:0000313" key="5">
    <source>
        <dbReference type="Proteomes" id="UP001152561"/>
    </source>
</evidence>
<name>A0A9Q1LSB2_9SOLA</name>
<comment type="caution">
    <text evidence="4">The sequence shown here is derived from an EMBL/GenBank/DDBJ whole genome shotgun (WGS) entry which is preliminary data.</text>
</comment>
<protein>
    <recommendedName>
        <fullName evidence="3">CCHC-type domain-containing protein</fullName>
    </recommendedName>
</protein>
<dbReference type="Proteomes" id="UP001152561">
    <property type="component" value="Unassembled WGS sequence"/>
</dbReference>
<evidence type="ECO:0000259" key="3">
    <source>
        <dbReference type="PROSITE" id="PS50158"/>
    </source>
</evidence>
<keyword evidence="1" id="KW-0863">Zinc-finger</keyword>
<evidence type="ECO:0000256" key="2">
    <source>
        <dbReference type="SAM" id="MobiDB-lite"/>
    </source>
</evidence>
<dbReference type="OrthoDB" id="1301387at2759"/>